<evidence type="ECO:0000313" key="3">
    <source>
        <dbReference type="EMBL" id="GIQ66034.1"/>
    </source>
</evidence>
<dbReference type="Pfam" id="PF26347">
    <property type="entry name" value="YtrI_sporulation"/>
    <property type="match status" value="1"/>
</dbReference>
<keyword evidence="1" id="KW-1133">Transmembrane helix</keyword>
<dbReference type="EMBL" id="BOVJ01000164">
    <property type="protein sequence ID" value="GIQ66034.1"/>
    <property type="molecule type" value="Genomic_DNA"/>
</dbReference>
<sequence length="169" mass="19396">MRVPPFERYTKGLQAAGLLLLGIVIGAALFSAVYHSQFNALVEMKSDLEQKLDQYEEDIRYLNLFKNQHTVIKSVLPRLEEEVLEKDEQAMDEMTKGKLKSRIKEDLGVLIGKSIYEIDSNAHIARRLLSRKVYNVNGKEFTVEIKTVLVVDNVLQVWFKADVYDRPPA</sequence>
<evidence type="ECO:0000259" key="2">
    <source>
        <dbReference type="Pfam" id="PF26347"/>
    </source>
</evidence>
<proteinExistence type="predicted"/>
<reference evidence="3 4" key="1">
    <citation type="submission" date="2021-04" db="EMBL/GenBank/DDBJ databases">
        <title>Draft genome sequence of Paenibacillus cisolokensis, LC2-13A.</title>
        <authorList>
            <person name="Uke A."/>
            <person name="Chhe C."/>
            <person name="Baramee S."/>
            <person name="Kosugi A."/>
        </authorList>
    </citation>
    <scope>NUCLEOTIDE SEQUENCE [LARGE SCALE GENOMIC DNA]</scope>
    <source>
        <strain evidence="3 4">LC2-13A</strain>
    </source>
</reference>
<keyword evidence="4" id="KW-1185">Reference proteome</keyword>
<name>A0ABQ4NDM6_9BACL</name>
<organism evidence="3 4">
    <name type="scientific">Paenibacillus cisolokensis</name>
    <dbReference type="NCBI Taxonomy" id="1658519"/>
    <lineage>
        <taxon>Bacteria</taxon>
        <taxon>Bacillati</taxon>
        <taxon>Bacillota</taxon>
        <taxon>Bacilli</taxon>
        <taxon>Bacillales</taxon>
        <taxon>Paenibacillaceae</taxon>
        <taxon>Paenibacillus</taxon>
    </lineage>
</organism>
<protein>
    <recommendedName>
        <fullName evidence="2">Sporulation membrane protein YtrI C-terminal domain-containing protein</fullName>
    </recommendedName>
</protein>
<gene>
    <name evidence="3" type="ORF">PACILC2_46020</name>
</gene>
<dbReference type="RefSeq" id="WP_062491740.1">
    <property type="nucleotide sequence ID" value="NZ_BOVJ01000164.1"/>
</dbReference>
<feature type="domain" description="Sporulation membrane protein YtrI C-terminal" evidence="2">
    <location>
        <begin position="82"/>
        <end position="161"/>
    </location>
</feature>
<dbReference type="InterPro" id="IPR058620">
    <property type="entry name" value="YtrI_C"/>
</dbReference>
<accession>A0ABQ4NDM6</accession>
<feature type="transmembrane region" description="Helical" evidence="1">
    <location>
        <begin position="12"/>
        <end position="34"/>
    </location>
</feature>
<evidence type="ECO:0000256" key="1">
    <source>
        <dbReference type="SAM" id="Phobius"/>
    </source>
</evidence>
<keyword evidence="1" id="KW-0812">Transmembrane</keyword>
<comment type="caution">
    <text evidence="3">The sequence shown here is derived from an EMBL/GenBank/DDBJ whole genome shotgun (WGS) entry which is preliminary data.</text>
</comment>
<keyword evidence="1" id="KW-0472">Membrane</keyword>
<dbReference type="Proteomes" id="UP000680304">
    <property type="component" value="Unassembled WGS sequence"/>
</dbReference>
<evidence type="ECO:0000313" key="4">
    <source>
        <dbReference type="Proteomes" id="UP000680304"/>
    </source>
</evidence>